<reference evidence="1" key="1">
    <citation type="submission" date="2019-03" db="EMBL/GenBank/DDBJ databases">
        <authorList>
            <person name="Hao L."/>
        </authorList>
    </citation>
    <scope>NUCLEOTIDE SEQUENCE</scope>
</reference>
<protein>
    <submittedName>
        <fullName evidence="1">Uncharacterized protein</fullName>
    </submittedName>
</protein>
<accession>A0A485M839</accession>
<dbReference type="AlphaFoldDB" id="A0A485M839"/>
<name>A0A485M839_9ZZZZ</name>
<proteinExistence type="predicted"/>
<dbReference type="EMBL" id="CAADRN010000336">
    <property type="protein sequence ID" value="VFU18269.1"/>
    <property type="molecule type" value="Genomic_DNA"/>
</dbReference>
<evidence type="ECO:0000313" key="1">
    <source>
        <dbReference type="EMBL" id="VFU18269.1"/>
    </source>
</evidence>
<sequence length="81" mass="9242">MKGCEQFACIFCQAAIILKDTVNEIHQVTSSGRLYRLPFALGKNLLSFFTKTVFALQKTVFTFHKTAEFLFAKSIYFYNSG</sequence>
<organism evidence="1">
    <name type="scientific">anaerobic digester metagenome</name>
    <dbReference type="NCBI Taxonomy" id="1263854"/>
    <lineage>
        <taxon>unclassified sequences</taxon>
        <taxon>metagenomes</taxon>
        <taxon>ecological metagenomes</taxon>
    </lineage>
</organism>
<gene>
    <name evidence="1" type="ORF">SCFA_4000002</name>
</gene>